<sequence length="73" mass="8177">MADVEASVRDRINGDRDCTEQALAQLELRRQITLLIAEWKAAGGGDVLPDVHDRVRLRLVKTIGKPDRAATRR</sequence>
<dbReference type="RefSeq" id="WP_257177085.1">
    <property type="nucleotide sequence ID" value="NZ_CP028989.1"/>
</dbReference>
<dbReference type="EMBL" id="CP028989">
    <property type="protein sequence ID" value="UUO66280.1"/>
    <property type="molecule type" value="Genomic_DNA"/>
</dbReference>
<dbReference type="Proteomes" id="UP001058872">
    <property type="component" value="Chromosome"/>
</dbReference>
<accession>A0AAE9NB58</accession>
<proteinExistence type="predicted"/>
<evidence type="ECO:0000313" key="2">
    <source>
        <dbReference type="Proteomes" id="UP001058872"/>
    </source>
</evidence>
<evidence type="ECO:0000313" key="1">
    <source>
        <dbReference type="EMBL" id="UUO66280.1"/>
    </source>
</evidence>
<protein>
    <submittedName>
        <fullName evidence="1">Uncharacterized protein</fullName>
    </submittedName>
</protein>
<organism evidence="1 2">
    <name type="scientific">Bradyrhizobium betae</name>
    <dbReference type="NCBI Taxonomy" id="244734"/>
    <lineage>
        <taxon>Bacteria</taxon>
        <taxon>Pseudomonadati</taxon>
        <taxon>Pseudomonadota</taxon>
        <taxon>Alphaproteobacteria</taxon>
        <taxon>Hyphomicrobiales</taxon>
        <taxon>Nitrobacteraceae</taxon>
        <taxon>Bradyrhizobium</taxon>
    </lineage>
</organism>
<name>A0AAE9NB58_9BRAD</name>
<reference evidence="1" key="1">
    <citation type="submission" date="2018-04" db="EMBL/GenBank/DDBJ databases">
        <title>Genomes of Endosymbiotic and Endophytic Bradyrhizobium Publication status.</title>
        <authorList>
            <person name="Guha S."/>
            <person name="Jorrin B."/>
            <person name="Sarkar M."/>
            <person name="Poole P.S."/>
            <person name="DasGupta M."/>
        </authorList>
    </citation>
    <scope>NUCLEOTIDE SEQUENCE</scope>
    <source>
        <strain evidence="1">WBOS16</strain>
    </source>
</reference>
<gene>
    <name evidence="1" type="ORF">DCM83_14425</name>
</gene>
<dbReference type="AlphaFoldDB" id="A0AAE9NB58"/>